<dbReference type="PANTHER" id="PTHR43689:SF8">
    <property type="entry name" value="ALPHA_BETA-HYDROLASES SUPERFAMILY PROTEIN"/>
    <property type="match status" value="1"/>
</dbReference>
<dbReference type="PANTHER" id="PTHR43689">
    <property type="entry name" value="HYDROLASE"/>
    <property type="match status" value="1"/>
</dbReference>
<reference evidence="2 3" key="1">
    <citation type="submission" date="2019-02" db="EMBL/GenBank/DDBJ databases">
        <title>Aquabacterium sp. strain KMB7.</title>
        <authorList>
            <person name="Chen W.-M."/>
        </authorList>
    </citation>
    <scope>NUCLEOTIDE SEQUENCE [LARGE SCALE GENOMIC DNA]</scope>
    <source>
        <strain evidence="2 3">KMB7</strain>
    </source>
</reference>
<dbReference type="Gene3D" id="3.40.50.1820">
    <property type="entry name" value="alpha/beta hydrolase"/>
    <property type="match status" value="1"/>
</dbReference>
<dbReference type="Pfam" id="PF00561">
    <property type="entry name" value="Abhydrolase_1"/>
    <property type="match status" value="1"/>
</dbReference>
<keyword evidence="3" id="KW-1185">Reference proteome</keyword>
<evidence type="ECO:0000259" key="1">
    <source>
        <dbReference type="Pfam" id="PF00561"/>
    </source>
</evidence>
<dbReference type="RefSeq" id="WP_130966297.1">
    <property type="nucleotide sequence ID" value="NZ_SIXI01000001.1"/>
</dbReference>
<proteinExistence type="predicted"/>
<comment type="caution">
    <text evidence="2">The sequence shown here is derived from an EMBL/GenBank/DDBJ whole genome shotgun (WGS) entry which is preliminary data.</text>
</comment>
<gene>
    <name evidence="2" type="ORF">EYS42_02695</name>
</gene>
<accession>A0A4Q9H684</accession>
<organism evidence="2 3">
    <name type="scientific">Aquabacterium lacunae</name>
    <dbReference type="NCBI Taxonomy" id="2528630"/>
    <lineage>
        <taxon>Bacteria</taxon>
        <taxon>Pseudomonadati</taxon>
        <taxon>Pseudomonadota</taxon>
        <taxon>Betaproteobacteria</taxon>
        <taxon>Burkholderiales</taxon>
        <taxon>Aquabacterium</taxon>
    </lineage>
</organism>
<dbReference type="AlphaFoldDB" id="A0A4Q9H684"/>
<feature type="domain" description="AB hydrolase-1" evidence="1">
    <location>
        <begin position="68"/>
        <end position="302"/>
    </location>
</feature>
<sequence length="321" mass="36490">MRIWFKRLFTSSVIFALGVALVVWSTWEPDRQLGKLVERWAQQPSAFIELDGMQVHYRDVGPRDDTDPIVLMHGMSSSLHSFEVWQQVLSDRRRVITVDLPGFGLTGPSPQGEYRIEAYTRFTLRLLDALNVKKVILGGNALGGEIAWQTALLAPDRVKALILVDADGYKLSRFSQPIAFNIAGAKTLRWVSERILPRSIIASSVRNVFGDPEKVNDVLIDRYFELNLRVGNRRALFQRMDQAEPGARQDKIRLIKQPTLVLWGGQDRMVPVEWAHRFCEDISLCTKVIFLQLGHLPQEEAPFMTLAPVKAFLRLTDQPAD</sequence>
<evidence type="ECO:0000313" key="2">
    <source>
        <dbReference type="EMBL" id="TBO34347.1"/>
    </source>
</evidence>
<dbReference type="InterPro" id="IPR000073">
    <property type="entry name" value="AB_hydrolase_1"/>
</dbReference>
<protein>
    <submittedName>
        <fullName evidence="2">Alpha/beta hydrolase</fullName>
    </submittedName>
</protein>
<dbReference type="Proteomes" id="UP000292120">
    <property type="component" value="Unassembled WGS sequence"/>
</dbReference>
<name>A0A4Q9H684_9BURK</name>
<dbReference type="InterPro" id="IPR029058">
    <property type="entry name" value="AB_hydrolase_fold"/>
</dbReference>
<dbReference type="SUPFAM" id="SSF53474">
    <property type="entry name" value="alpha/beta-Hydrolases"/>
    <property type="match status" value="1"/>
</dbReference>
<dbReference type="EMBL" id="SIXI01000001">
    <property type="protein sequence ID" value="TBO34347.1"/>
    <property type="molecule type" value="Genomic_DNA"/>
</dbReference>
<dbReference type="GO" id="GO:0016787">
    <property type="term" value="F:hydrolase activity"/>
    <property type="evidence" value="ECO:0007669"/>
    <property type="project" value="UniProtKB-KW"/>
</dbReference>
<keyword evidence="2" id="KW-0378">Hydrolase</keyword>
<dbReference type="PRINTS" id="PR00111">
    <property type="entry name" value="ABHYDROLASE"/>
</dbReference>
<evidence type="ECO:0000313" key="3">
    <source>
        <dbReference type="Proteomes" id="UP000292120"/>
    </source>
</evidence>
<dbReference type="OrthoDB" id="9799989at2"/>